<organism evidence="1">
    <name type="scientific">marine sediment metagenome</name>
    <dbReference type="NCBI Taxonomy" id="412755"/>
    <lineage>
        <taxon>unclassified sequences</taxon>
        <taxon>metagenomes</taxon>
        <taxon>ecological metagenomes</taxon>
    </lineage>
</organism>
<protein>
    <submittedName>
        <fullName evidence="1">Uncharacterized protein</fullName>
    </submittedName>
</protein>
<feature type="non-terminal residue" evidence="1">
    <location>
        <position position="1"/>
    </location>
</feature>
<comment type="caution">
    <text evidence="1">The sequence shown here is derived from an EMBL/GenBank/DDBJ whole genome shotgun (WGS) entry which is preliminary data.</text>
</comment>
<name>A0A0F9B374_9ZZZZ</name>
<gene>
    <name evidence="1" type="ORF">LCGC14_2496220</name>
</gene>
<accession>A0A0F9B374</accession>
<proteinExistence type="predicted"/>
<dbReference type="EMBL" id="LAZR01039687">
    <property type="protein sequence ID" value="KKL16374.1"/>
    <property type="molecule type" value="Genomic_DNA"/>
</dbReference>
<evidence type="ECO:0000313" key="1">
    <source>
        <dbReference type="EMBL" id="KKL16374.1"/>
    </source>
</evidence>
<sequence>FSLTRITAEKPGDSKRITIIAKTMKPDKHVYNKKDHQAGIFALTTRLTNALDEAGIGYTTEGFSVRAGPINRDRYNSRVECPNKSPIETDILIGALPGQKSLFDEPEVQPGPIIWQFETTQYEDAQRQIELIGYPSN</sequence>
<dbReference type="AlphaFoldDB" id="A0A0F9B374"/>
<reference evidence="1" key="1">
    <citation type="journal article" date="2015" name="Nature">
        <title>Complex archaea that bridge the gap between prokaryotes and eukaryotes.</title>
        <authorList>
            <person name="Spang A."/>
            <person name="Saw J.H."/>
            <person name="Jorgensen S.L."/>
            <person name="Zaremba-Niedzwiedzka K."/>
            <person name="Martijn J."/>
            <person name="Lind A.E."/>
            <person name="van Eijk R."/>
            <person name="Schleper C."/>
            <person name="Guy L."/>
            <person name="Ettema T.J."/>
        </authorList>
    </citation>
    <scope>NUCLEOTIDE SEQUENCE</scope>
</reference>